<protein>
    <submittedName>
        <fullName evidence="1">Uncharacterized protein</fullName>
    </submittedName>
</protein>
<accession>A0A5J9TKL6</accession>
<feature type="non-terminal residue" evidence="1">
    <location>
        <position position="1"/>
    </location>
</feature>
<dbReference type="Gramene" id="TVU11231">
    <property type="protein sequence ID" value="TVU11231"/>
    <property type="gene ID" value="EJB05_44804"/>
</dbReference>
<dbReference type="EMBL" id="RWGY01000039">
    <property type="protein sequence ID" value="TVU11231.1"/>
    <property type="molecule type" value="Genomic_DNA"/>
</dbReference>
<dbReference type="PANTHER" id="PTHR45295:SF4">
    <property type="entry name" value="OS06G0474800 PROTEIN"/>
    <property type="match status" value="1"/>
</dbReference>
<dbReference type="Proteomes" id="UP000324897">
    <property type="component" value="Chromosome 3"/>
</dbReference>
<comment type="caution">
    <text evidence="1">The sequence shown here is derived from an EMBL/GenBank/DDBJ whole genome shotgun (WGS) entry which is preliminary data.</text>
</comment>
<organism evidence="1 2">
    <name type="scientific">Eragrostis curvula</name>
    <name type="common">weeping love grass</name>
    <dbReference type="NCBI Taxonomy" id="38414"/>
    <lineage>
        <taxon>Eukaryota</taxon>
        <taxon>Viridiplantae</taxon>
        <taxon>Streptophyta</taxon>
        <taxon>Embryophyta</taxon>
        <taxon>Tracheophyta</taxon>
        <taxon>Spermatophyta</taxon>
        <taxon>Magnoliopsida</taxon>
        <taxon>Liliopsida</taxon>
        <taxon>Poales</taxon>
        <taxon>Poaceae</taxon>
        <taxon>PACMAD clade</taxon>
        <taxon>Chloridoideae</taxon>
        <taxon>Eragrostideae</taxon>
        <taxon>Eragrostidinae</taxon>
        <taxon>Eragrostis</taxon>
    </lineage>
</organism>
<dbReference type="OrthoDB" id="376357at2759"/>
<keyword evidence="2" id="KW-1185">Reference proteome</keyword>
<evidence type="ECO:0000313" key="2">
    <source>
        <dbReference type="Proteomes" id="UP000324897"/>
    </source>
</evidence>
<dbReference type="AlphaFoldDB" id="A0A5J9TKL6"/>
<dbReference type="PANTHER" id="PTHR45295">
    <property type="entry name" value="CHAPERONE PROTEIN DNAJ C76, CHLOROPLASTIC"/>
    <property type="match status" value="1"/>
</dbReference>
<reference evidence="1 2" key="1">
    <citation type="journal article" date="2019" name="Sci. Rep.">
        <title>A high-quality genome of Eragrostis curvula grass provides insights into Poaceae evolution and supports new strategies to enhance forage quality.</title>
        <authorList>
            <person name="Carballo J."/>
            <person name="Santos B.A.C.M."/>
            <person name="Zappacosta D."/>
            <person name="Garbus I."/>
            <person name="Selva J.P."/>
            <person name="Gallo C.A."/>
            <person name="Diaz A."/>
            <person name="Albertini E."/>
            <person name="Caccamo M."/>
            <person name="Echenique V."/>
        </authorList>
    </citation>
    <scope>NUCLEOTIDE SEQUENCE [LARGE SCALE GENOMIC DNA]</scope>
    <source>
        <strain evidence="2">cv. Victoria</strain>
        <tissue evidence="1">Leaf</tissue>
    </source>
</reference>
<name>A0A5J9TKL6_9POAL</name>
<gene>
    <name evidence="1" type="ORF">EJB05_44804</name>
</gene>
<proteinExistence type="predicted"/>
<evidence type="ECO:0000313" key="1">
    <source>
        <dbReference type="EMBL" id="TVU11231.1"/>
    </source>
</evidence>
<sequence length="86" mass="9781">MDDVHTGAHTLRSSMETWSSRIQGGGCGVLPYELHPWVESQELPMLEFLVRPQPKDGHGVFGGEWKRPRNMFAAAKSFAKRLERED</sequence>